<organism evidence="9">
    <name type="scientific">Pelagia noctiluca</name>
    <name type="common">Mauve stinger</name>
    <name type="synonym">Jellyfish</name>
    <dbReference type="NCBI Taxonomy" id="400838"/>
    <lineage>
        <taxon>Eukaryota</taxon>
        <taxon>Metazoa</taxon>
        <taxon>Cnidaria</taxon>
        <taxon>Scyphozoa</taxon>
        <taxon>Semaeostomeae</taxon>
        <taxon>Pelagiidae</taxon>
        <taxon>Pelagia</taxon>
    </lineage>
</organism>
<evidence type="ECO:0000256" key="6">
    <source>
        <dbReference type="ARBA" id="ARBA00023310"/>
    </source>
</evidence>
<evidence type="ECO:0000313" key="9">
    <source>
        <dbReference type="EMBL" id="AER54627.1"/>
    </source>
</evidence>
<dbReference type="GO" id="GO:0031966">
    <property type="term" value="C:mitochondrial membrane"/>
    <property type="evidence" value="ECO:0007669"/>
    <property type="project" value="UniProtKB-SubCell"/>
</dbReference>
<dbReference type="Pfam" id="PF02326">
    <property type="entry name" value="YMF19"/>
    <property type="match status" value="1"/>
</dbReference>
<evidence type="ECO:0000256" key="3">
    <source>
        <dbReference type="ARBA" id="ARBA00022989"/>
    </source>
</evidence>
<keyword evidence="5 7" id="KW-0472">Membrane</keyword>
<keyword evidence="4 9" id="KW-0496">Mitochondrion</keyword>
<evidence type="ECO:0000256" key="4">
    <source>
        <dbReference type="ARBA" id="ARBA00023128"/>
    </source>
</evidence>
<keyword evidence="6" id="KW-0066">ATP synthesis</keyword>
<keyword evidence="3 7" id="KW-1133">Transmembrane helix</keyword>
<keyword evidence="9" id="KW-0378">Hydrolase</keyword>
<dbReference type="GO" id="GO:0006754">
    <property type="term" value="P:ATP biosynthetic process"/>
    <property type="evidence" value="ECO:0007669"/>
    <property type="project" value="UniProtKB-KW"/>
</dbReference>
<feature type="domain" description="ATP synthase YMF19-like N-terminal" evidence="8">
    <location>
        <begin position="2"/>
        <end position="48"/>
    </location>
</feature>
<proteinExistence type="predicted"/>
<evidence type="ECO:0000256" key="1">
    <source>
        <dbReference type="ARBA" id="ARBA00004325"/>
    </source>
</evidence>
<protein>
    <submittedName>
        <fullName evidence="9">ATP synthase F0 subunit 8</fullName>
        <ecNumber evidence="9">3.6.3.14</ecNumber>
    </submittedName>
</protein>
<feature type="transmembrane region" description="Helical" evidence="7">
    <location>
        <begin position="12"/>
        <end position="32"/>
    </location>
</feature>
<reference evidence="9" key="1">
    <citation type="journal article" date="2012" name="Genome Biol. Evol.">
        <title>Evolution of linear mitochondrial genomes in medusozoan cnidarians.</title>
        <authorList>
            <person name="Kayal E."/>
            <person name="Bentlage B."/>
            <person name="Collins A.G."/>
            <person name="Kayal M."/>
            <person name="Pirro S."/>
            <person name="Lavrov D.V."/>
        </authorList>
    </citation>
    <scope>NUCLEOTIDE SEQUENCE</scope>
</reference>
<dbReference type="InterPro" id="IPR003319">
    <property type="entry name" value="YMF19-like_N"/>
</dbReference>
<dbReference type="AlphaFoldDB" id="G9ISX8"/>
<keyword evidence="2 7" id="KW-0812">Transmembrane</keyword>
<dbReference type="GO" id="GO:0016787">
    <property type="term" value="F:hydrolase activity"/>
    <property type="evidence" value="ECO:0007669"/>
    <property type="project" value="UniProtKB-KW"/>
</dbReference>
<geneLocation type="mitochondrion" evidence="9"/>
<evidence type="ECO:0000256" key="5">
    <source>
        <dbReference type="ARBA" id="ARBA00023136"/>
    </source>
</evidence>
<accession>G9ISX8</accession>
<gene>
    <name evidence="9" type="primary">atp8</name>
</gene>
<evidence type="ECO:0000256" key="2">
    <source>
        <dbReference type="ARBA" id="ARBA00022692"/>
    </source>
</evidence>
<evidence type="ECO:0000259" key="8">
    <source>
        <dbReference type="Pfam" id="PF02326"/>
    </source>
</evidence>
<sequence>MPQLDFVTYLNQYLWAIGVLTTIVTIMVSTILPPIKRSLECRTFSESSKKVIVNHSFASLKKLLTT</sequence>
<comment type="subcellular location">
    <subcellularLocation>
        <location evidence="1">Mitochondrion membrane</location>
    </subcellularLocation>
</comment>
<dbReference type="EMBL" id="JN700949">
    <property type="protein sequence ID" value="AER54627.1"/>
    <property type="molecule type" value="Genomic_DNA"/>
</dbReference>
<name>G9ISX8_PELNO</name>
<dbReference type="EC" id="3.6.3.14" evidence="9"/>
<evidence type="ECO:0000256" key="7">
    <source>
        <dbReference type="SAM" id="Phobius"/>
    </source>
</evidence>